<feature type="domain" description="dUTPase-like" evidence="6">
    <location>
        <begin position="75"/>
        <end position="178"/>
    </location>
</feature>
<evidence type="ECO:0000256" key="5">
    <source>
        <dbReference type="ARBA" id="ARBA00047686"/>
    </source>
</evidence>
<dbReference type="InterPro" id="IPR008181">
    <property type="entry name" value="dUTPase"/>
</dbReference>
<evidence type="ECO:0000313" key="8">
    <source>
        <dbReference type="Proteomes" id="UP000563523"/>
    </source>
</evidence>
<evidence type="ECO:0000256" key="4">
    <source>
        <dbReference type="ARBA" id="ARBA00023080"/>
    </source>
</evidence>
<gene>
    <name evidence="7" type="ORF">HU830_02165</name>
</gene>
<dbReference type="InterPro" id="IPR033704">
    <property type="entry name" value="dUTPase_trimeric"/>
</dbReference>
<dbReference type="SUPFAM" id="SSF51283">
    <property type="entry name" value="dUTPase-like"/>
    <property type="match status" value="1"/>
</dbReference>
<dbReference type="InterPro" id="IPR036157">
    <property type="entry name" value="dUTPase-like_sf"/>
</dbReference>
<dbReference type="RefSeq" id="WP_176942164.1">
    <property type="nucleotide sequence ID" value="NZ_JABZEC010000002.1"/>
</dbReference>
<dbReference type="GO" id="GO:0004170">
    <property type="term" value="F:dUTP diphosphatase activity"/>
    <property type="evidence" value="ECO:0007669"/>
    <property type="project" value="UniProtKB-EC"/>
</dbReference>
<evidence type="ECO:0000256" key="3">
    <source>
        <dbReference type="ARBA" id="ARBA00022801"/>
    </source>
</evidence>
<dbReference type="GO" id="GO:0000287">
    <property type="term" value="F:magnesium ion binding"/>
    <property type="evidence" value="ECO:0007669"/>
    <property type="project" value="InterPro"/>
</dbReference>
<dbReference type="GO" id="GO:0046081">
    <property type="term" value="P:dUTP catabolic process"/>
    <property type="evidence" value="ECO:0007669"/>
    <property type="project" value="InterPro"/>
</dbReference>
<dbReference type="InterPro" id="IPR029054">
    <property type="entry name" value="dUTPase-like"/>
</dbReference>
<comment type="catalytic activity">
    <reaction evidence="5">
        <text>dUTP + H2O = dUMP + diphosphate + H(+)</text>
        <dbReference type="Rhea" id="RHEA:10248"/>
        <dbReference type="ChEBI" id="CHEBI:15377"/>
        <dbReference type="ChEBI" id="CHEBI:15378"/>
        <dbReference type="ChEBI" id="CHEBI:33019"/>
        <dbReference type="ChEBI" id="CHEBI:61555"/>
        <dbReference type="ChEBI" id="CHEBI:246422"/>
        <dbReference type="EC" id="3.6.1.23"/>
    </reaction>
</comment>
<name>A0A850R624_9LACO</name>
<dbReference type="EMBL" id="JABZEC010000002">
    <property type="protein sequence ID" value="NVY95995.1"/>
    <property type="molecule type" value="Genomic_DNA"/>
</dbReference>
<evidence type="ECO:0000256" key="2">
    <source>
        <dbReference type="ARBA" id="ARBA00012379"/>
    </source>
</evidence>
<dbReference type="EC" id="3.6.1.23" evidence="2"/>
<comment type="caution">
    <text evidence="7">The sequence shown here is derived from an EMBL/GenBank/DDBJ whole genome shotgun (WGS) entry which is preliminary data.</text>
</comment>
<comment type="similarity">
    <text evidence="1">Belongs to the dUTPase family.</text>
</comment>
<dbReference type="PANTHER" id="PTHR11241">
    <property type="entry name" value="DEOXYURIDINE 5'-TRIPHOSPHATE NUCLEOTIDOHYDROLASE"/>
    <property type="match status" value="1"/>
</dbReference>
<dbReference type="CDD" id="cd07557">
    <property type="entry name" value="trimeric_dUTPase"/>
    <property type="match status" value="1"/>
</dbReference>
<protein>
    <recommendedName>
        <fullName evidence="2">dUTP diphosphatase</fullName>
        <ecNumber evidence="2">3.6.1.23</ecNumber>
    </recommendedName>
</protein>
<dbReference type="Gene3D" id="2.70.40.10">
    <property type="match status" value="1"/>
</dbReference>
<keyword evidence="8" id="KW-1185">Reference proteome</keyword>
<evidence type="ECO:0000259" key="6">
    <source>
        <dbReference type="Pfam" id="PF00692"/>
    </source>
</evidence>
<reference evidence="7 8" key="1">
    <citation type="submission" date="2020-06" db="EMBL/GenBank/DDBJ databases">
        <authorList>
            <person name="Kang J."/>
        </authorList>
    </citation>
    <scope>NUCLEOTIDE SEQUENCE [LARGE SCALE GENOMIC DNA]</scope>
    <source>
        <strain evidence="7 8">DCY120</strain>
    </source>
</reference>
<evidence type="ECO:0000313" key="7">
    <source>
        <dbReference type="EMBL" id="NVY95995.1"/>
    </source>
</evidence>
<evidence type="ECO:0000256" key="1">
    <source>
        <dbReference type="ARBA" id="ARBA00006581"/>
    </source>
</evidence>
<dbReference type="GO" id="GO:0006226">
    <property type="term" value="P:dUMP biosynthetic process"/>
    <property type="evidence" value="ECO:0007669"/>
    <property type="project" value="InterPro"/>
</dbReference>
<accession>A0A850R624</accession>
<dbReference type="PANTHER" id="PTHR11241:SF0">
    <property type="entry name" value="DEOXYURIDINE 5'-TRIPHOSPHATE NUCLEOTIDOHYDROLASE"/>
    <property type="match status" value="1"/>
</dbReference>
<proteinExistence type="inferred from homology"/>
<dbReference type="AlphaFoldDB" id="A0A850R624"/>
<sequence>MKTRGFEIVSRYQEAGLTLPKRQTKQAAGYDLQAAVDMVVPTIWKQPLAKMLWAYCQKRPQQGRWAHWAEQVLKPVLIPTGLKAYLPAEEVLLLVNRSSGPLKRGLVLPNSVGVIDADYYDNPQNEGEIFVQMLNFFPTDRLIKKGDRICQGIFVPYLTVDNDHNDAPRRQGGFGSSGE</sequence>
<keyword evidence="3" id="KW-0378">Hydrolase</keyword>
<dbReference type="Proteomes" id="UP000563523">
    <property type="component" value="Unassembled WGS sequence"/>
</dbReference>
<organism evidence="7 8">
    <name type="scientific">Bombilactobacillus apium</name>
    <dbReference type="NCBI Taxonomy" id="2675299"/>
    <lineage>
        <taxon>Bacteria</taxon>
        <taxon>Bacillati</taxon>
        <taxon>Bacillota</taxon>
        <taxon>Bacilli</taxon>
        <taxon>Lactobacillales</taxon>
        <taxon>Lactobacillaceae</taxon>
        <taxon>Bombilactobacillus</taxon>
    </lineage>
</organism>
<keyword evidence="4" id="KW-0546">Nucleotide metabolism</keyword>
<dbReference type="Pfam" id="PF00692">
    <property type="entry name" value="dUTPase"/>
    <property type="match status" value="1"/>
</dbReference>